<keyword evidence="7" id="KW-1185">Reference proteome</keyword>
<keyword evidence="2 3" id="KW-0690">Ribosome biogenesis</keyword>
<feature type="compositionally biased region" description="Basic and acidic residues" evidence="5">
    <location>
        <begin position="78"/>
        <end position="89"/>
    </location>
</feature>
<keyword evidence="1 3" id="KW-0343">GTPase activation</keyword>
<name>A0A1Q9H0X3_9GAMM</name>
<evidence type="ECO:0000313" key="7">
    <source>
        <dbReference type="Proteomes" id="UP000186905"/>
    </source>
</evidence>
<dbReference type="Pfam" id="PF04220">
    <property type="entry name" value="YihI"/>
    <property type="match status" value="1"/>
</dbReference>
<evidence type="ECO:0000256" key="1">
    <source>
        <dbReference type="ARBA" id="ARBA00022468"/>
    </source>
</evidence>
<evidence type="ECO:0000256" key="2">
    <source>
        <dbReference type="ARBA" id="ARBA00022517"/>
    </source>
</evidence>
<feature type="compositionally biased region" description="Basic residues" evidence="5">
    <location>
        <begin position="32"/>
        <end position="46"/>
    </location>
</feature>
<keyword evidence="4" id="KW-0175">Coiled coil</keyword>
<gene>
    <name evidence="3" type="primary">yihI</name>
    <name evidence="6" type="ORF">BIT28_05740</name>
</gene>
<feature type="region of interest" description="Disordered" evidence="5">
    <location>
        <begin position="1"/>
        <end position="89"/>
    </location>
</feature>
<comment type="subunit">
    <text evidence="3">Interacts with Der.</text>
</comment>
<evidence type="ECO:0000256" key="5">
    <source>
        <dbReference type="SAM" id="MobiDB-lite"/>
    </source>
</evidence>
<comment type="similarity">
    <text evidence="3">Belongs to the YihI family.</text>
</comment>
<organism evidence="6 7">
    <name type="scientific">Photobacterium proteolyticum</name>
    <dbReference type="NCBI Taxonomy" id="1903952"/>
    <lineage>
        <taxon>Bacteria</taxon>
        <taxon>Pseudomonadati</taxon>
        <taxon>Pseudomonadota</taxon>
        <taxon>Gammaproteobacteria</taxon>
        <taxon>Vibrionales</taxon>
        <taxon>Vibrionaceae</taxon>
        <taxon>Photobacterium</taxon>
    </lineage>
</organism>
<dbReference type="EMBL" id="MJIL01000045">
    <property type="protein sequence ID" value="OLQ81072.1"/>
    <property type="molecule type" value="Genomic_DNA"/>
</dbReference>
<protein>
    <recommendedName>
        <fullName evidence="3">Der GTPase-activating protein YihI</fullName>
    </recommendedName>
</protein>
<evidence type="ECO:0000313" key="6">
    <source>
        <dbReference type="EMBL" id="OLQ81072.1"/>
    </source>
</evidence>
<dbReference type="NCBIfam" id="NF003560">
    <property type="entry name" value="PRK05244.1-1"/>
    <property type="match status" value="1"/>
</dbReference>
<proteinExistence type="inferred from homology"/>
<evidence type="ECO:0000256" key="4">
    <source>
        <dbReference type="SAM" id="Coils"/>
    </source>
</evidence>
<evidence type="ECO:0000256" key="3">
    <source>
        <dbReference type="HAMAP-Rule" id="MF_01058"/>
    </source>
</evidence>
<feature type="coiled-coil region" evidence="4">
    <location>
        <begin position="119"/>
        <end position="146"/>
    </location>
</feature>
<dbReference type="GO" id="GO:0005096">
    <property type="term" value="F:GTPase activator activity"/>
    <property type="evidence" value="ECO:0007669"/>
    <property type="project" value="UniProtKB-KW"/>
</dbReference>
<dbReference type="Proteomes" id="UP000186905">
    <property type="component" value="Unassembled WGS sequence"/>
</dbReference>
<comment type="function">
    <text evidence="3">A GTPase-activating protein (GAP) that modifies Der/EngA GTPase function. May play a role in ribosome biogenesis.</text>
</comment>
<dbReference type="OrthoDB" id="5677577at2"/>
<dbReference type="HAMAP" id="MF_01058">
    <property type="entry name" value="GAP_YihI"/>
    <property type="match status" value="1"/>
</dbReference>
<accession>A0A1Q9H0X3</accession>
<dbReference type="InterPro" id="IPR007336">
    <property type="entry name" value="YihI"/>
</dbReference>
<comment type="caution">
    <text evidence="6">The sequence shown here is derived from an EMBL/GenBank/DDBJ whole genome shotgun (WGS) entry which is preliminary data.</text>
</comment>
<dbReference type="STRING" id="1903952.BIT28_05740"/>
<dbReference type="GO" id="GO:0042254">
    <property type="term" value="P:ribosome biogenesis"/>
    <property type="evidence" value="ECO:0007669"/>
    <property type="project" value="UniProtKB-KW"/>
</dbReference>
<dbReference type="RefSeq" id="WP_075762170.1">
    <property type="nucleotide sequence ID" value="NZ_MJIL01000045.1"/>
</dbReference>
<feature type="compositionally biased region" description="Basic residues" evidence="5">
    <location>
        <begin position="59"/>
        <end position="70"/>
    </location>
</feature>
<reference evidence="6 7" key="1">
    <citation type="submission" date="2016-09" db="EMBL/GenBank/DDBJ databases">
        <title>Photobacterium proteolyticum sp. nov. a protease producing bacterium isolated from ocean sediments of Laizhou Bay.</title>
        <authorList>
            <person name="Li Y."/>
        </authorList>
    </citation>
    <scope>NUCLEOTIDE SEQUENCE [LARGE SCALE GENOMIC DNA]</scope>
    <source>
        <strain evidence="6 7">13-12</strain>
    </source>
</reference>
<sequence length="188" mass="21087">MTRKKRSRKPGSEGPAEFTKKSTTQIDLEARKRQKDKKRKGLKSGSRHSEAQTTDARTLAKRKDPRHGSKKPVPLIVEAKKPATKKERRLSAEQELAMLENDAQLMVLLDRIEAGESLGAGLQKQVDQKLDRIEQLMNQLGLLEDDEPQTADDFAPAAKVSSDDDLLEQFENADFGLFEDSAENSDEK</sequence>
<dbReference type="AlphaFoldDB" id="A0A1Q9H0X3"/>